<sequence length="727" mass="82099">MEKELRLSRRSQMLATIERMTRQKLRRLHITILEICVPLFFAIILVLVCSSFKVSGGFNSPISYNQITILRHPFSFLFFSCYDKSDGKTPIPGLLACQDIYYDTDYECYGPTPGVPFDNLCIYKFPDYDAFATLYSIAASVLSYPVSLYDPDNLIVLQWLFRAYNHAYQGTSNLLTVITQALSNIGLGSSPYNRFDSFQRSGLLYFAPAANVPDDLITYLNESSQFFRYVYGGIFDTVEEAEKHVSSGTTFNWGIIVINSDDLFTDFDVEIRMNQTALPRLNRIVIESYSGSTTYDSTEMYMSSGFVMLQKKLYDYVLERGQVNGRFSRLNYDPFNQIPTALMFPQTPYSTSLITQQAGPAIPFVLVLSFLFTFTQMVQQLVHDKELRIREATLIMGLKSSPLYLSYFIVYAFELTLIMLLMTIIVTAGITPACDAYVLFLFLFLFGLTLIPLSGVVASFFSNTRLATIVAPLAYFIMTMIIFLLNFATPDTKVGISIFSPAGIGSFLTTFLDLASGGGFKGNDISNAYLNPIPKYYAMMLTIDFLVYIVLMLYLDAVVPNTFGSPRHPLFFIIEPIRYFRRCCGGKGGSKAEDRRSNRPSTFVESPPMTGRDRMEMEPMADGSDLDQQNYYFSGEFVPPEDPFRNPNGIFDDEAQLGRDYIIEVDQVAKQFKRNGKVFFAVDHLSWTMNRNEISVLLGPNGAGKSTLVNILTGMTAPQRGLLHQRL</sequence>
<feature type="transmembrane region" description="Helical" evidence="6">
    <location>
        <begin position="536"/>
        <end position="555"/>
    </location>
</feature>
<keyword evidence="2 6" id="KW-0812">Transmembrane</keyword>
<feature type="transmembrane region" description="Helical" evidence="6">
    <location>
        <begin position="28"/>
        <end position="48"/>
    </location>
</feature>
<organism evidence="9 10">
    <name type="scientific">Angomonas deanei</name>
    <dbReference type="NCBI Taxonomy" id="59799"/>
    <lineage>
        <taxon>Eukaryota</taxon>
        <taxon>Discoba</taxon>
        <taxon>Euglenozoa</taxon>
        <taxon>Kinetoplastea</taxon>
        <taxon>Metakinetoplastina</taxon>
        <taxon>Trypanosomatida</taxon>
        <taxon>Trypanosomatidae</taxon>
        <taxon>Strigomonadinae</taxon>
        <taxon>Angomonas</taxon>
    </lineage>
</organism>
<evidence type="ECO:0000256" key="1">
    <source>
        <dbReference type="ARBA" id="ARBA00004141"/>
    </source>
</evidence>
<dbReference type="AlphaFoldDB" id="A0A7G2C3N1"/>
<dbReference type="Pfam" id="PF12698">
    <property type="entry name" value="ABC2_membrane_3"/>
    <property type="match status" value="1"/>
</dbReference>
<protein>
    <submittedName>
        <fullName evidence="9">ABC-2 family transporter protein/ABC transporter, putative</fullName>
    </submittedName>
</protein>
<evidence type="ECO:0000256" key="4">
    <source>
        <dbReference type="ARBA" id="ARBA00023136"/>
    </source>
</evidence>
<feature type="transmembrane region" description="Helical" evidence="6">
    <location>
        <begin position="494"/>
        <end position="515"/>
    </location>
</feature>
<dbReference type="PANTHER" id="PTHR19229:SF262">
    <property type="entry name" value="TRANSPORTER, PUTATIVE-RELATED"/>
    <property type="match status" value="1"/>
</dbReference>
<feature type="region of interest" description="Disordered" evidence="5">
    <location>
        <begin position="588"/>
        <end position="621"/>
    </location>
</feature>
<dbReference type="OrthoDB" id="10255969at2759"/>
<comment type="subcellular location">
    <subcellularLocation>
        <location evidence="1">Membrane</location>
        <topology evidence="1">Multi-pass membrane protein</topology>
    </subcellularLocation>
</comment>
<evidence type="ECO:0000259" key="8">
    <source>
        <dbReference type="Pfam" id="PF12698"/>
    </source>
</evidence>
<dbReference type="InterPro" id="IPR013525">
    <property type="entry name" value="ABC2_TM"/>
</dbReference>
<dbReference type="Pfam" id="PF00005">
    <property type="entry name" value="ABC_tran"/>
    <property type="match status" value="1"/>
</dbReference>
<feature type="transmembrane region" description="Helical" evidence="6">
    <location>
        <begin position="403"/>
        <end position="430"/>
    </location>
</feature>
<name>A0A7G2C3N1_9TRYP</name>
<dbReference type="GO" id="GO:0016887">
    <property type="term" value="F:ATP hydrolysis activity"/>
    <property type="evidence" value="ECO:0007669"/>
    <property type="project" value="InterPro"/>
</dbReference>
<dbReference type="GO" id="GO:0005319">
    <property type="term" value="F:lipid transporter activity"/>
    <property type="evidence" value="ECO:0007669"/>
    <property type="project" value="TreeGrafter"/>
</dbReference>
<accession>A0A7G2C3N1</accession>
<gene>
    <name evidence="9" type="ORF">ADEAN_000119400</name>
</gene>
<keyword evidence="4 6" id="KW-0472">Membrane</keyword>
<dbReference type="Proteomes" id="UP000515908">
    <property type="component" value="Chromosome 02"/>
</dbReference>
<keyword evidence="3 6" id="KW-1133">Transmembrane helix</keyword>
<evidence type="ECO:0000256" key="5">
    <source>
        <dbReference type="SAM" id="MobiDB-lite"/>
    </source>
</evidence>
<dbReference type="GO" id="GO:0140359">
    <property type="term" value="F:ABC-type transporter activity"/>
    <property type="evidence" value="ECO:0007669"/>
    <property type="project" value="InterPro"/>
</dbReference>
<dbReference type="PANTHER" id="PTHR19229">
    <property type="entry name" value="ATP-BINDING CASSETTE TRANSPORTER SUBFAMILY A ABCA"/>
    <property type="match status" value="1"/>
</dbReference>
<evidence type="ECO:0000259" key="7">
    <source>
        <dbReference type="Pfam" id="PF00005"/>
    </source>
</evidence>
<keyword evidence="10" id="KW-1185">Reference proteome</keyword>
<dbReference type="Gene3D" id="3.40.50.300">
    <property type="entry name" value="P-loop containing nucleotide triphosphate hydrolases"/>
    <property type="match status" value="1"/>
</dbReference>
<feature type="transmembrane region" description="Helical" evidence="6">
    <location>
        <begin position="436"/>
        <end position="461"/>
    </location>
</feature>
<dbReference type="GO" id="GO:0016020">
    <property type="term" value="C:membrane"/>
    <property type="evidence" value="ECO:0007669"/>
    <property type="project" value="UniProtKB-SubCell"/>
</dbReference>
<dbReference type="SUPFAM" id="SSF52540">
    <property type="entry name" value="P-loop containing nucleoside triphosphate hydrolases"/>
    <property type="match status" value="1"/>
</dbReference>
<evidence type="ECO:0000313" key="9">
    <source>
        <dbReference type="EMBL" id="CAD2213751.1"/>
    </source>
</evidence>
<dbReference type="VEuPathDB" id="TriTrypDB:ADEAN_000119400"/>
<reference evidence="9 10" key="1">
    <citation type="submission" date="2020-08" db="EMBL/GenBank/DDBJ databases">
        <authorList>
            <person name="Newling K."/>
            <person name="Davey J."/>
            <person name="Forrester S."/>
        </authorList>
    </citation>
    <scope>NUCLEOTIDE SEQUENCE [LARGE SCALE GENOMIC DNA]</scope>
    <source>
        <strain evidence="10">Crithidia deanei Carvalho (ATCC PRA-265)</strain>
    </source>
</reference>
<evidence type="ECO:0000256" key="6">
    <source>
        <dbReference type="SAM" id="Phobius"/>
    </source>
</evidence>
<dbReference type="InterPro" id="IPR027417">
    <property type="entry name" value="P-loop_NTPase"/>
</dbReference>
<feature type="transmembrane region" description="Helical" evidence="6">
    <location>
        <begin position="468"/>
        <end position="488"/>
    </location>
</feature>
<evidence type="ECO:0000313" key="10">
    <source>
        <dbReference type="Proteomes" id="UP000515908"/>
    </source>
</evidence>
<dbReference type="EMBL" id="LR877146">
    <property type="protein sequence ID" value="CAD2213751.1"/>
    <property type="molecule type" value="Genomic_DNA"/>
</dbReference>
<evidence type="ECO:0000256" key="3">
    <source>
        <dbReference type="ARBA" id="ARBA00022989"/>
    </source>
</evidence>
<dbReference type="InterPro" id="IPR003439">
    <property type="entry name" value="ABC_transporter-like_ATP-bd"/>
</dbReference>
<feature type="domain" description="ABC-2 type transporter transmembrane" evidence="8">
    <location>
        <begin position="212"/>
        <end position="554"/>
    </location>
</feature>
<dbReference type="InterPro" id="IPR026082">
    <property type="entry name" value="ABCA"/>
</dbReference>
<feature type="domain" description="ABC transporter" evidence="7">
    <location>
        <begin position="683"/>
        <end position="723"/>
    </location>
</feature>
<evidence type="ECO:0000256" key="2">
    <source>
        <dbReference type="ARBA" id="ARBA00022692"/>
    </source>
</evidence>
<dbReference type="GO" id="GO:0005524">
    <property type="term" value="F:ATP binding"/>
    <property type="evidence" value="ECO:0007669"/>
    <property type="project" value="InterPro"/>
</dbReference>
<proteinExistence type="predicted"/>